<dbReference type="NCBIfam" id="TIGR02734">
    <property type="entry name" value="crtI_fam"/>
    <property type="match status" value="1"/>
</dbReference>
<dbReference type="GO" id="GO:0016491">
    <property type="term" value="F:oxidoreductase activity"/>
    <property type="evidence" value="ECO:0007669"/>
    <property type="project" value="UniProtKB-KW"/>
</dbReference>
<keyword evidence="8" id="KW-1185">Reference proteome</keyword>
<dbReference type="PANTHER" id="PTHR43734:SF1">
    <property type="entry name" value="PHYTOENE DESATURASE"/>
    <property type="match status" value="1"/>
</dbReference>
<accession>A0A0H2YUH4</accession>
<comment type="pathway">
    <text evidence="1 5">Carotenoid biosynthesis.</text>
</comment>
<sequence>MSPNKKAIIVGAGIGGLATAVRLLINNFEVDIFEKNSKIGGKVNLIEYKDFKIDSSASIFMLPKPYLEVFKYAKKDPKDYIELVELNTLYKVFNDEGDSFNIYSDFLKTTESLEKVFNDESSNYYKYISDSYRRYLLVEKYFLNRSFFTLNYWRYFKSLPELIKIHPFKNCYKTIEEYISNEYLKNLLAFQCMYIGESPLKSSNVFNLIPSTTQIYGLYYIKGGMYSYVKALEKLILELGGKIHLNSNVTNILMEKNVAIGAKINHENIFSDLIVCNSDFTYTIQNLLPRSTFKNKISRRKQNNLSFSCSTFILHLFLKKKYKNLDVHNIVLNLNKKEVLLAPFIDGPLPKEYIYYIYCPSSIDTSLTPEDCECINITVRVPNLKKYKSKWTESTIVSLRNKILYDLSKIKGLEDIKENIIYESYTTPMTLKNDFNCFFGAAFGLNHNLLQTTIFRPQAKIKKLKNIYFVGDSVHPGSGISMSLISAKLCCEKIISDFS</sequence>
<dbReference type="eggNOG" id="COG1233">
    <property type="taxonomic scope" value="Bacteria"/>
</dbReference>
<dbReference type="RefSeq" id="WP_003468037.1">
    <property type="nucleotide sequence ID" value="NC_008261.1"/>
</dbReference>
<dbReference type="SUPFAM" id="SSF51905">
    <property type="entry name" value="FAD/NAD(P)-binding domain"/>
    <property type="match status" value="1"/>
</dbReference>
<gene>
    <name evidence="7" type="ordered locus">CPF_1810</name>
</gene>
<dbReference type="InterPro" id="IPR002937">
    <property type="entry name" value="Amino_oxidase"/>
</dbReference>
<evidence type="ECO:0000256" key="5">
    <source>
        <dbReference type="RuleBase" id="RU362075"/>
    </source>
</evidence>
<evidence type="ECO:0000256" key="2">
    <source>
        <dbReference type="ARBA" id="ARBA00022746"/>
    </source>
</evidence>
<organism evidence="7 8">
    <name type="scientific">Clostridium perfringens (strain ATCC 13124 / DSM 756 / JCM 1290 / NCIMB 6125 / NCTC 8237 / Type A)</name>
    <dbReference type="NCBI Taxonomy" id="195103"/>
    <lineage>
        <taxon>Bacteria</taxon>
        <taxon>Bacillati</taxon>
        <taxon>Bacillota</taxon>
        <taxon>Clostridia</taxon>
        <taxon>Eubacteriales</taxon>
        <taxon>Clostridiaceae</taxon>
        <taxon>Clostridium</taxon>
    </lineage>
</organism>
<dbReference type="PANTHER" id="PTHR43734">
    <property type="entry name" value="PHYTOENE DESATURASE"/>
    <property type="match status" value="1"/>
</dbReference>
<dbReference type="Gene3D" id="3.50.50.60">
    <property type="entry name" value="FAD/NAD(P)-binding domain"/>
    <property type="match status" value="2"/>
</dbReference>
<dbReference type="InterPro" id="IPR036188">
    <property type="entry name" value="FAD/NAD-bd_sf"/>
</dbReference>
<protein>
    <submittedName>
        <fullName evidence="7">Phytoene dehydrogenase family protein</fullName>
    </submittedName>
</protein>
<evidence type="ECO:0000256" key="1">
    <source>
        <dbReference type="ARBA" id="ARBA00004829"/>
    </source>
</evidence>
<evidence type="ECO:0000256" key="4">
    <source>
        <dbReference type="ARBA" id="ARBA00038322"/>
    </source>
</evidence>
<evidence type="ECO:0000313" key="8">
    <source>
        <dbReference type="Proteomes" id="UP000001823"/>
    </source>
</evidence>
<dbReference type="InterPro" id="IPR014105">
    <property type="entry name" value="Carotenoid/retinoid_OxRdtase"/>
</dbReference>
<dbReference type="Proteomes" id="UP000001823">
    <property type="component" value="Chromosome"/>
</dbReference>
<reference evidence="7 8" key="1">
    <citation type="journal article" date="2006" name="Genome Res.">
        <title>Skewed genomic variability in strains of the toxigenic bacterial pathogen, Clostridium perfringens.</title>
        <authorList>
            <person name="Myers G.S."/>
            <person name="Rasko D.A."/>
            <person name="Cheung J.K."/>
            <person name="Ravel J."/>
            <person name="Seshadri R."/>
            <person name="Deboy R.T."/>
            <person name="Ren Q."/>
            <person name="Varga J."/>
            <person name="Awad M.M."/>
            <person name="Brinkac L.M."/>
            <person name="Daugherty S.C."/>
            <person name="Haft D.H."/>
            <person name="Dodson R.J."/>
            <person name="Madupu R."/>
            <person name="Nelson W.C."/>
            <person name="Rosovitz M.J."/>
            <person name="Sullivan S.A."/>
            <person name="Khouri H."/>
            <person name="Dimitrov G.I."/>
            <person name="Watkins K.L."/>
            <person name="Mulligan S."/>
            <person name="Benton J."/>
            <person name="Radune D."/>
            <person name="Fisher D.J."/>
            <person name="Atkins H.S."/>
            <person name="Hiscox T."/>
            <person name="Jost B.H."/>
            <person name="Billington S.J."/>
            <person name="Songer J.G."/>
            <person name="McClane B.A."/>
            <person name="Titball R.W."/>
            <person name="Rood J.I."/>
            <person name="Melville S.B."/>
            <person name="Paulsen I.T."/>
        </authorList>
    </citation>
    <scope>NUCLEOTIDE SEQUENCE [LARGE SCALE GENOMIC DNA]</scope>
    <source>
        <strain evidence="8">ATCC 13124 / DSM 756 / JCM 1290 / NCIMB 6125 / NCTC 8237 / S 107 / Type A</strain>
    </source>
</reference>
<evidence type="ECO:0000256" key="3">
    <source>
        <dbReference type="ARBA" id="ARBA00023002"/>
    </source>
</evidence>
<feature type="domain" description="Amine oxidase" evidence="6">
    <location>
        <begin position="14"/>
        <end position="495"/>
    </location>
</feature>
<keyword evidence="2 5" id="KW-0125">Carotenoid biosynthesis</keyword>
<dbReference type="STRING" id="195103.CPF_1810"/>
<evidence type="ECO:0000259" key="6">
    <source>
        <dbReference type="Pfam" id="PF01593"/>
    </source>
</evidence>
<name>A0A0H2YUH4_CLOP1</name>
<keyword evidence="3 5" id="KW-0560">Oxidoreductase</keyword>
<comment type="similarity">
    <text evidence="4">Belongs to the carotenoid/retinoid oxidoreductase family. CrtN subfamily.</text>
</comment>
<dbReference type="GO" id="GO:0016117">
    <property type="term" value="P:carotenoid biosynthetic process"/>
    <property type="evidence" value="ECO:0007669"/>
    <property type="project" value="UniProtKB-KW"/>
</dbReference>
<dbReference type="HOGENOM" id="CLU_019722_2_1_9"/>
<dbReference type="EMBL" id="CP000246">
    <property type="protein sequence ID" value="ABG84740.1"/>
    <property type="molecule type" value="Genomic_DNA"/>
</dbReference>
<dbReference type="KEGG" id="cpf:CPF_1810"/>
<dbReference type="PaxDb" id="195103-CPF_1810"/>
<dbReference type="AlphaFoldDB" id="A0A0H2YUH4"/>
<proteinExistence type="inferred from homology"/>
<evidence type="ECO:0000313" key="7">
    <source>
        <dbReference type="EMBL" id="ABG84740.1"/>
    </source>
</evidence>
<dbReference type="Pfam" id="PF01593">
    <property type="entry name" value="Amino_oxidase"/>
    <property type="match status" value="1"/>
</dbReference>